<dbReference type="CDD" id="cd00840">
    <property type="entry name" value="MPP_Mre11_N"/>
    <property type="match status" value="1"/>
</dbReference>
<dbReference type="InterPro" id="IPR004843">
    <property type="entry name" value="Calcineurin-like_PHP"/>
</dbReference>
<dbReference type="InterPro" id="IPR041796">
    <property type="entry name" value="Mre11_N"/>
</dbReference>
<dbReference type="InterPro" id="IPR032885">
    <property type="entry name" value="Mre11_archaea-type"/>
</dbReference>
<evidence type="ECO:0000256" key="3">
    <source>
        <dbReference type="ARBA" id="ARBA00022759"/>
    </source>
</evidence>
<evidence type="ECO:0000256" key="1">
    <source>
        <dbReference type="ARBA" id="ARBA00022722"/>
    </source>
</evidence>
<proteinExistence type="inferred from homology"/>
<dbReference type="GO" id="GO:0004527">
    <property type="term" value="F:exonuclease activity"/>
    <property type="evidence" value="ECO:0007669"/>
    <property type="project" value="UniProtKB-KW"/>
</dbReference>
<keyword evidence="3" id="KW-0255">Endonuclease</keyword>
<dbReference type="GO" id="GO:0004519">
    <property type="term" value="F:endonuclease activity"/>
    <property type="evidence" value="ECO:0007669"/>
    <property type="project" value="UniProtKB-KW"/>
</dbReference>
<dbReference type="GO" id="GO:0006302">
    <property type="term" value="P:double-strand break repair"/>
    <property type="evidence" value="ECO:0007669"/>
    <property type="project" value="InterPro"/>
</dbReference>
<accession>A0A0F9CUS9</accession>
<keyword evidence="6" id="KW-0269">Exonuclease</keyword>
<evidence type="ECO:0000256" key="2">
    <source>
        <dbReference type="ARBA" id="ARBA00022723"/>
    </source>
</evidence>
<keyword evidence="4" id="KW-0227">DNA damage</keyword>
<dbReference type="SUPFAM" id="SSF56300">
    <property type="entry name" value="Metallo-dependent phosphatases"/>
    <property type="match status" value="1"/>
</dbReference>
<comment type="caution">
    <text evidence="10">The sequence shown here is derived from an EMBL/GenBank/DDBJ whole genome shotgun (WGS) entry which is preliminary data.</text>
</comment>
<evidence type="ECO:0000256" key="5">
    <source>
        <dbReference type="ARBA" id="ARBA00022801"/>
    </source>
</evidence>
<evidence type="ECO:0000256" key="8">
    <source>
        <dbReference type="ARBA" id="ARBA00023211"/>
    </source>
</evidence>
<dbReference type="InterPro" id="IPR029052">
    <property type="entry name" value="Metallo-depent_PP-like"/>
</dbReference>
<organism evidence="10">
    <name type="scientific">marine sediment metagenome</name>
    <dbReference type="NCBI Taxonomy" id="412755"/>
    <lineage>
        <taxon>unclassified sequences</taxon>
        <taxon>metagenomes</taxon>
        <taxon>ecological metagenomes</taxon>
    </lineage>
</organism>
<sequence length="367" mass="42543">MRIAHISDTHLGRRQYNLEQREQDFYDAFNEAIDKIIEERVDILIHSGDLFDSPNPPVKALYTLKNALNRLEGKTKVVTVLGEHDIPKRRAMNPHRLFNMQVLGRFELETVTIDDILIGGISNLKGRYVAHLKQELTKFDPIANNHQKSILVCHQALRRYLPFEGAYELTLDDLPRNANYYALGHIHSRATPIQFGKGLLAYSGSTEITGKDEINSWVTNGKGFYLVDINEEVEQEFIKLDVRPQVDLELDVENLNSLEDHLTFDKKPLMHIALFGEIPDKNRTFLKLQEILKERVIYFKHAFRTSRIREVEVPRGPIEYQTIFTNYFEDEELGRFAYSLYELLANNDIEGATELAQNTLEEREIVE</sequence>
<dbReference type="InterPro" id="IPR050535">
    <property type="entry name" value="DNA_Repair-Maintenance_Comp"/>
</dbReference>
<dbReference type="HAMAP" id="MF_02044">
    <property type="entry name" value="Mre11"/>
    <property type="match status" value="1"/>
</dbReference>
<dbReference type="PANTHER" id="PTHR30337">
    <property type="entry name" value="COMPONENT OF ATP-DEPENDENT DSDNA EXONUCLEASE"/>
    <property type="match status" value="1"/>
</dbReference>
<dbReference type="Pfam" id="PF00149">
    <property type="entry name" value="Metallophos"/>
    <property type="match status" value="1"/>
</dbReference>
<feature type="domain" description="Calcineurin-like phosphoesterase" evidence="9">
    <location>
        <begin position="1"/>
        <end position="188"/>
    </location>
</feature>
<dbReference type="Gene3D" id="3.60.21.10">
    <property type="match status" value="1"/>
</dbReference>
<dbReference type="EMBL" id="LAZR01031650">
    <property type="protein sequence ID" value="KKL53118.1"/>
    <property type="molecule type" value="Genomic_DNA"/>
</dbReference>
<evidence type="ECO:0000256" key="7">
    <source>
        <dbReference type="ARBA" id="ARBA00023204"/>
    </source>
</evidence>
<name>A0A0F9CUS9_9ZZZZ</name>
<protein>
    <recommendedName>
        <fullName evidence="9">Calcineurin-like phosphoesterase domain-containing protein</fullName>
    </recommendedName>
</protein>
<gene>
    <name evidence="10" type="ORF">LCGC14_2278640</name>
</gene>
<dbReference type="AlphaFoldDB" id="A0A0F9CUS9"/>
<keyword evidence="1" id="KW-0540">Nuclease</keyword>
<reference evidence="10" key="1">
    <citation type="journal article" date="2015" name="Nature">
        <title>Complex archaea that bridge the gap between prokaryotes and eukaryotes.</title>
        <authorList>
            <person name="Spang A."/>
            <person name="Saw J.H."/>
            <person name="Jorgensen S.L."/>
            <person name="Zaremba-Niedzwiedzka K."/>
            <person name="Martijn J."/>
            <person name="Lind A.E."/>
            <person name="van Eijk R."/>
            <person name="Schleper C."/>
            <person name="Guy L."/>
            <person name="Ettema T.J."/>
        </authorList>
    </citation>
    <scope>NUCLEOTIDE SEQUENCE</scope>
</reference>
<keyword evidence="7" id="KW-0234">DNA repair</keyword>
<keyword evidence="8" id="KW-0464">Manganese</keyword>
<keyword evidence="2" id="KW-0479">Metal-binding</keyword>
<evidence type="ECO:0000256" key="6">
    <source>
        <dbReference type="ARBA" id="ARBA00022839"/>
    </source>
</evidence>
<evidence type="ECO:0000256" key="4">
    <source>
        <dbReference type="ARBA" id="ARBA00022763"/>
    </source>
</evidence>
<dbReference type="PANTHER" id="PTHR30337:SF0">
    <property type="entry name" value="NUCLEASE SBCCD SUBUNIT D"/>
    <property type="match status" value="1"/>
</dbReference>
<evidence type="ECO:0000313" key="10">
    <source>
        <dbReference type="EMBL" id="KKL53118.1"/>
    </source>
</evidence>
<keyword evidence="5" id="KW-0378">Hydrolase</keyword>
<evidence type="ECO:0000259" key="9">
    <source>
        <dbReference type="Pfam" id="PF00149"/>
    </source>
</evidence>
<dbReference type="GO" id="GO:0046872">
    <property type="term" value="F:metal ion binding"/>
    <property type="evidence" value="ECO:0007669"/>
    <property type="project" value="UniProtKB-KW"/>
</dbReference>